<dbReference type="CDD" id="cd04471">
    <property type="entry name" value="S1_RNase_R"/>
    <property type="match status" value="1"/>
</dbReference>
<protein>
    <recommendedName>
        <fullName evidence="8">Ribonuclease R</fullName>
        <shortName evidence="8">RNase R</shortName>
        <ecNumber evidence="8">3.1.13.1</ecNumber>
    </recommendedName>
</protein>
<evidence type="ECO:0000256" key="8">
    <source>
        <dbReference type="HAMAP-Rule" id="MF_01895"/>
    </source>
</evidence>
<dbReference type="SMART" id="SM00955">
    <property type="entry name" value="RNB"/>
    <property type="match status" value="1"/>
</dbReference>
<dbReference type="AlphaFoldDB" id="A0A410G9M3"/>
<dbReference type="Proteomes" id="UP000283474">
    <property type="component" value="Chromosome"/>
</dbReference>
<evidence type="ECO:0000256" key="6">
    <source>
        <dbReference type="ARBA" id="ARBA00022839"/>
    </source>
</evidence>
<feature type="region of interest" description="Disordered" evidence="9">
    <location>
        <begin position="1"/>
        <end position="30"/>
    </location>
</feature>
<dbReference type="Pfam" id="PF08206">
    <property type="entry name" value="OB_RNB"/>
    <property type="match status" value="1"/>
</dbReference>
<dbReference type="SMART" id="SM00357">
    <property type="entry name" value="CSP"/>
    <property type="match status" value="1"/>
</dbReference>
<keyword evidence="4 8" id="KW-0540">Nuclease</keyword>
<dbReference type="PANTHER" id="PTHR23355:SF9">
    <property type="entry name" value="DIS3-LIKE EXONUCLEASE 2"/>
    <property type="match status" value="1"/>
</dbReference>
<gene>
    <name evidence="8 11" type="primary">rnr</name>
    <name evidence="11" type="ORF">CKA81_03355</name>
</gene>
<reference evidence="11 12" key="1">
    <citation type="submission" date="2017-08" db="EMBL/GenBank/DDBJ databases">
        <authorList>
            <person name="Park S.-J."/>
            <person name="Kim H."/>
        </authorList>
    </citation>
    <scope>NUCLEOTIDE SEQUENCE [LARGE SCALE GENOMIC DNA]</scope>
    <source>
        <strain evidence="12">ye3</strain>
    </source>
</reference>
<dbReference type="InterPro" id="IPR011129">
    <property type="entry name" value="CSD"/>
</dbReference>
<comment type="catalytic activity">
    <reaction evidence="1 8">
        <text>Exonucleolytic cleavage in the 3'- to 5'-direction to yield nucleoside 5'-phosphates.</text>
        <dbReference type="EC" id="3.1.13.1"/>
    </reaction>
</comment>
<dbReference type="EC" id="3.1.13.1" evidence="8"/>
<dbReference type="PROSITE" id="PS50126">
    <property type="entry name" value="S1"/>
    <property type="match status" value="1"/>
</dbReference>
<keyword evidence="6 8" id="KW-0269">Exonuclease</keyword>
<evidence type="ECO:0000256" key="4">
    <source>
        <dbReference type="ARBA" id="ARBA00022722"/>
    </source>
</evidence>
<dbReference type="Gene3D" id="2.40.50.140">
    <property type="entry name" value="Nucleic acid-binding proteins"/>
    <property type="match status" value="2"/>
</dbReference>
<dbReference type="Pfam" id="PF00773">
    <property type="entry name" value="RNB"/>
    <property type="match status" value="1"/>
</dbReference>
<dbReference type="GO" id="GO:0006402">
    <property type="term" value="P:mRNA catabolic process"/>
    <property type="evidence" value="ECO:0007669"/>
    <property type="project" value="TreeGrafter"/>
</dbReference>
<dbReference type="GO" id="GO:0005829">
    <property type="term" value="C:cytosol"/>
    <property type="evidence" value="ECO:0007669"/>
    <property type="project" value="TreeGrafter"/>
</dbReference>
<dbReference type="InterPro" id="IPR040476">
    <property type="entry name" value="CSD2"/>
</dbReference>
<dbReference type="HAMAP" id="MF_01895">
    <property type="entry name" value="RNase_R"/>
    <property type="match status" value="1"/>
</dbReference>
<evidence type="ECO:0000259" key="10">
    <source>
        <dbReference type="PROSITE" id="PS50126"/>
    </source>
</evidence>
<dbReference type="InterPro" id="IPR011805">
    <property type="entry name" value="RNase_R"/>
</dbReference>
<proteinExistence type="inferred from homology"/>
<dbReference type="NCBIfam" id="TIGR00358">
    <property type="entry name" value="3_prime_RNase"/>
    <property type="match status" value="1"/>
</dbReference>
<dbReference type="SMART" id="SM00316">
    <property type="entry name" value="S1"/>
    <property type="match status" value="1"/>
</dbReference>
<evidence type="ECO:0000313" key="12">
    <source>
        <dbReference type="Proteomes" id="UP000283474"/>
    </source>
</evidence>
<comment type="similarity">
    <text evidence="8">Belongs to the RNR ribonuclease family. RNase R subfamily.</text>
</comment>
<dbReference type="OrthoDB" id="9764149at2"/>
<dbReference type="PANTHER" id="PTHR23355">
    <property type="entry name" value="RIBONUCLEASE"/>
    <property type="match status" value="1"/>
</dbReference>
<keyword evidence="5 8" id="KW-0378">Hydrolase</keyword>
<dbReference type="InterPro" id="IPR004476">
    <property type="entry name" value="RNase_II/RNase_R"/>
</dbReference>
<comment type="function">
    <text evidence="8">3'-5' exoribonuclease that releases 5'-nucleoside monophosphates and is involved in maturation of structured RNAs.</text>
</comment>
<dbReference type="InterPro" id="IPR022966">
    <property type="entry name" value="RNase_II/R_CS"/>
</dbReference>
<feature type="region of interest" description="Disordered" evidence="9">
    <location>
        <begin position="769"/>
        <end position="813"/>
    </location>
</feature>
<evidence type="ECO:0000256" key="3">
    <source>
        <dbReference type="ARBA" id="ARBA00022490"/>
    </source>
</evidence>
<evidence type="ECO:0000313" key="11">
    <source>
        <dbReference type="EMBL" id="QAA92986.1"/>
    </source>
</evidence>
<keyword evidence="7 8" id="KW-0694">RNA-binding</keyword>
<sequence>MIKRSKKDTNNKEASSGKQDLPPDFDPEVPSREVILQQLRSHKKPVSPEDLAQVLGSELPMSIGLERRLKAMERDSQVVSDAQGRLQLNSKSEFIAGKVQGHRDGFGFLIREDGGPDLFLSPREMLKVMHGDRVLAKPDGEYRGKPEATIVEVVERRTDKLVGRFLKERGAFIVVPEDQRIKRDILVPASDTGGAEHGQVVSIQIVEQPTRHTQPLGRVVEVLGEIDDPGMEIEIAVRKFDVPHEFSETALKQAAALPSTVRPVDMKGRVDLRDVPFVTIDGEDARDFDDAVFCTPVELGTEKRKRPGWRLLVAIADVTHYVKPGDAIDENAVERGTSVYFPRRVIPMLPEALSNGICSLNPDVDRLVLVCDMVIAATGTKAGSISAYQFYDAVIHSHARTTYTDVWEALQQPTGPAATSMKAVLPHLQNLYELYQLFAEARKKRGAIDFDTVETRIVCNPLGKIERIEAYTRNDAHKLIEECMLAANTCAAEFMTRNKRLGLYRVHEGPTPEKLQALRDYLRNLGLTLDGGDDPSTDDYARLIKAARNRPDFEIIQTMCLRSLQQAIYSPEQVGHFGLSYEHYAHFTSPIRRYPDLLTHRVIKGVLRGKRYVPQVDDISSVAALPRTEREHAIWEKLGLLLSARERRADDASRDVEAWLKCWFVKEHVGEVFSGRVTGVATFGIFITLDTLFVEGMVHVSELGSDYFQYNEAMHELRGERTGIRYRLTDAVQVQVARVDLEARRIEFRLVKGTGFKELKASIETEAPAERRVKRAASSKPDALKGTTSRQRRAAAKRSTKTAAPKKAGKSRH</sequence>
<dbReference type="InterPro" id="IPR013223">
    <property type="entry name" value="RNase_B_OB_dom"/>
</dbReference>
<evidence type="ECO:0000256" key="1">
    <source>
        <dbReference type="ARBA" id="ARBA00001849"/>
    </source>
</evidence>
<dbReference type="InterPro" id="IPR001900">
    <property type="entry name" value="RNase_II/R"/>
</dbReference>
<evidence type="ECO:0000256" key="2">
    <source>
        <dbReference type="ARBA" id="ARBA00004496"/>
    </source>
</evidence>
<dbReference type="PROSITE" id="PS01175">
    <property type="entry name" value="RIBONUCLEASE_II"/>
    <property type="match status" value="1"/>
</dbReference>
<feature type="compositionally biased region" description="Basic residues" evidence="9">
    <location>
        <begin position="790"/>
        <end position="800"/>
    </location>
</feature>
<dbReference type="InterPro" id="IPR050180">
    <property type="entry name" value="RNR_Ribonuclease"/>
</dbReference>
<dbReference type="NCBIfam" id="TIGR02063">
    <property type="entry name" value="RNase_R"/>
    <property type="match status" value="1"/>
</dbReference>
<dbReference type="GO" id="GO:0003723">
    <property type="term" value="F:RNA binding"/>
    <property type="evidence" value="ECO:0007669"/>
    <property type="project" value="UniProtKB-UniRule"/>
</dbReference>
<evidence type="ECO:0000256" key="5">
    <source>
        <dbReference type="ARBA" id="ARBA00022801"/>
    </source>
</evidence>
<dbReference type="InterPro" id="IPR012340">
    <property type="entry name" value="NA-bd_OB-fold"/>
</dbReference>
<keyword evidence="12" id="KW-1185">Reference proteome</keyword>
<dbReference type="RefSeq" id="WP_128354039.1">
    <property type="nucleotide sequence ID" value="NZ_CP022987.1"/>
</dbReference>
<dbReference type="KEGG" id="pus:CKA81_03355"/>
<feature type="domain" description="S1 motif" evidence="10">
    <location>
        <begin position="670"/>
        <end position="751"/>
    </location>
</feature>
<keyword evidence="3 8" id="KW-0963">Cytoplasm</keyword>
<dbReference type="SUPFAM" id="SSF50249">
    <property type="entry name" value="Nucleic acid-binding proteins"/>
    <property type="match status" value="4"/>
</dbReference>
<dbReference type="Pfam" id="PF00575">
    <property type="entry name" value="S1"/>
    <property type="match status" value="1"/>
</dbReference>
<evidence type="ECO:0000256" key="7">
    <source>
        <dbReference type="ARBA" id="ARBA00022884"/>
    </source>
</evidence>
<evidence type="ECO:0000256" key="9">
    <source>
        <dbReference type="SAM" id="MobiDB-lite"/>
    </source>
</evidence>
<comment type="subcellular location">
    <subcellularLocation>
        <location evidence="2 8">Cytoplasm</location>
    </subcellularLocation>
</comment>
<organism evidence="11 12">
    <name type="scientific">Pollutimonas thiosulfatoxidans</name>
    <dbReference type="NCBI Taxonomy" id="2028345"/>
    <lineage>
        <taxon>Bacteria</taxon>
        <taxon>Pseudomonadati</taxon>
        <taxon>Pseudomonadota</taxon>
        <taxon>Betaproteobacteria</taxon>
        <taxon>Burkholderiales</taxon>
        <taxon>Alcaligenaceae</taxon>
        <taxon>Pollutimonas</taxon>
    </lineage>
</organism>
<accession>A0A410G9M3</accession>
<name>A0A410G9M3_9BURK</name>
<dbReference type="EMBL" id="CP022987">
    <property type="protein sequence ID" value="QAA92986.1"/>
    <property type="molecule type" value="Genomic_DNA"/>
</dbReference>
<dbReference type="InterPro" id="IPR003029">
    <property type="entry name" value="S1_domain"/>
</dbReference>
<dbReference type="Pfam" id="PF17876">
    <property type="entry name" value="CSD2"/>
    <property type="match status" value="1"/>
</dbReference>
<dbReference type="GO" id="GO:0008859">
    <property type="term" value="F:exoribonuclease II activity"/>
    <property type="evidence" value="ECO:0007669"/>
    <property type="project" value="UniProtKB-UniRule"/>
</dbReference>